<dbReference type="InterPro" id="IPR035906">
    <property type="entry name" value="MetI-like_sf"/>
</dbReference>
<gene>
    <name evidence="10" type="primary">pstA</name>
    <name evidence="10" type="ORF">RCIX2753</name>
</gene>
<evidence type="ECO:0000256" key="6">
    <source>
        <dbReference type="ARBA" id="ARBA00022989"/>
    </source>
</evidence>
<dbReference type="Proteomes" id="UP000000663">
    <property type="component" value="Chromosome"/>
</dbReference>
<dbReference type="GO" id="GO:0005886">
    <property type="term" value="C:plasma membrane"/>
    <property type="evidence" value="ECO:0007669"/>
    <property type="project" value="UniProtKB-SubCell"/>
</dbReference>
<dbReference type="EMBL" id="AM114193">
    <property type="protein sequence ID" value="CAJ37788.1"/>
    <property type="molecule type" value="Genomic_DNA"/>
</dbReference>
<evidence type="ECO:0000256" key="3">
    <source>
        <dbReference type="ARBA" id="ARBA00022448"/>
    </source>
</evidence>
<sequence>MAAQYRYVVNNVGIGLLWLCGILTVLILLVIIGYVLINGLPVVSLEFLTQSPRGMQRAGGIFPTIVATIEITLIAVLVATPLAVAAAVYMAEYAGRSRIATIVRFGADSLAGIPSIMFGLFGYLFFVYYLRMGFSLLAGGLTLALMALPIILRVSEEAIKTVPDSYKSGSLALGASKLQTIRKVVLPTAIPGIMTGVILGMGRAVSETAAVLLTAGSVARVPESLFDPVRPMTVHMFILATENLSMKNALGTAAVLIIMILAITIASNYLTKRYIAKLGGRR</sequence>
<evidence type="ECO:0000313" key="10">
    <source>
        <dbReference type="EMBL" id="CAJ37788.1"/>
    </source>
</evidence>
<comment type="similarity">
    <text evidence="2 8">Belongs to the binding-protein-dependent transport system permease family. CysTW subfamily.</text>
</comment>
<organism evidence="10 11">
    <name type="scientific">Methanocella arvoryzae (strain DSM 22066 / NBRC 105507 / MRE50)</name>
    <dbReference type="NCBI Taxonomy" id="351160"/>
    <lineage>
        <taxon>Archaea</taxon>
        <taxon>Methanobacteriati</taxon>
        <taxon>Methanobacteriota</taxon>
        <taxon>Stenosarchaea group</taxon>
        <taxon>Methanomicrobia</taxon>
        <taxon>Methanocellales</taxon>
        <taxon>Methanocellaceae</taxon>
        <taxon>Methanocella</taxon>
    </lineage>
</organism>
<feature type="transmembrane region" description="Helical" evidence="8">
    <location>
        <begin position="102"/>
        <end position="126"/>
    </location>
</feature>
<keyword evidence="4 8" id="KW-1003">Cell membrane</keyword>
<evidence type="ECO:0000256" key="1">
    <source>
        <dbReference type="ARBA" id="ARBA00004651"/>
    </source>
</evidence>
<feature type="transmembrane region" description="Helical" evidence="8">
    <location>
        <begin position="61"/>
        <end position="90"/>
    </location>
</feature>
<dbReference type="eggNOG" id="arCOG00168">
    <property type="taxonomic scope" value="Archaea"/>
</dbReference>
<dbReference type="CDD" id="cd06261">
    <property type="entry name" value="TM_PBP2"/>
    <property type="match status" value="1"/>
</dbReference>
<evidence type="ECO:0000256" key="4">
    <source>
        <dbReference type="ARBA" id="ARBA00022475"/>
    </source>
</evidence>
<feature type="transmembrane region" description="Helical" evidence="8">
    <location>
        <begin position="249"/>
        <end position="271"/>
    </location>
</feature>
<dbReference type="AlphaFoldDB" id="Q0W1F5"/>
<evidence type="ECO:0000256" key="8">
    <source>
        <dbReference type="RuleBase" id="RU363043"/>
    </source>
</evidence>
<dbReference type="GeneID" id="5143380"/>
<dbReference type="PANTHER" id="PTHR43470">
    <property type="entry name" value="PHOSPHATE TRANSPORT SYSTEM PERMEASE PROTEIN PSTA-RELATED"/>
    <property type="match status" value="1"/>
</dbReference>
<keyword evidence="6 8" id="KW-1133">Transmembrane helix</keyword>
<dbReference type="Gene3D" id="1.10.3720.10">
    <property type="entry name" value="MetI-like"/>
    <property type="match status" value="1"/>
</dbReference>
<evidence type="ECO:0000313" key="11">
    <source>
        <dbReference type="Proteomes" id="UP000000663"/>
    </source>
</evidence>
<accession>Q0W1F5</accession>
<comment type="subcellular location">
    <subcellularLocation>
        <location evidence="1 8">Cell membrane</location>
        <topology evidence="1 8">Multi-pass membrane protein</topology>
    </subcellularLocation>
</comment>
<keyword evidence="11" id="KW-1185">Reference proteome</keyword>
<dbReference type="InterPro" id="IPR005672">
    <property type="entry name" value="Phosphate_PstA"/>
</dbReference>
<evidence type="ECO:0000256" key="2">
    <source>
        <dbReference type="ARBA" id="ARBA00007069"/>
    </source>
</evidence>
<feature type="transmembrane region" description="Helical" evidence="8">
    <location>
        <begin position="132"/>
        <end position="152"/>
    </location>
</feature>
<evidence type="ECO:0000256" key="7">
    <source>
        <dbReference type="ARBA" id="ARBA00023136"/>
    </source>
</evidence>
<keyword evidence="5 8" id="KW-0812">Transmembrane</keyword>
<dbReference type="RefSeq" id="WP_012034800.1">
    <property type="nucleotide sequence ID" value="NC_009464.1"/>
</dbReference>
<protein>
    <recommendedName>
        <fullName evidence="8">Phosphate transport system permease protein PstA</fullName>
    </recommendedName>
</protein>
<feature type="transmembrane region" description="Helical" evidence="8">
    <location>
        <begin position="12"/>
        <end position="37"/>
    </location>
</feature>
<keyword evidence="7 8" id="KW-0472">Membrane</keyword>
<dbReference type="KEGG" id="rci:RCIX2753"/>
<reference evidence="10 11" key="1">
    <citation type="journal article" date="2006" name="Science">
        <title>Genome of rice cluster I archaea -- the key methane producers in the rice rhizosphere.</title>
        <authorList>
            <person name="Erkel C."/>
            <person name="Kube M."/>
            <person name="Reinhardt R."/>
            <person name="Liesack W."/>
        </authorList>
    </citation>
    <scope>NUCLEOTIDE SEQUENCE [LARGE SCALE GENOMIC DNA]</scope>
    <source>
        <strain evidence="11">DSM 22066 / NBRC 105507 / MRE50</strain>
    </source>
</reference>
<dbReference type="OrthoDB" id="11402at2157"/>
<dbReference type="Pfam" id="PF00528">
    <property type="entry name" value="BPD_transp_1"/>
    <property type="match status" value="1"/>
</dbReference>
<feature type="transmembrane region" description="Helical" evidence="8">
    <location>
        <begin position="184"/>
        <end position="205"/>
    </location>
</feature>
<evidence type="ECO:0000256" key="5">
    <source>
        <dbReference type="ARBA" id="ARBA00022692"/>
    </source>
</evidence>
<dbReference type="PROSITE" id="PS50928">
    <property type="entry name" value="ABC_TM1"/>
    <property type="match status" value="1"/>
</dbReference>
<dbReference type="GO" id="GO:0035435">
    <property type="term" value="P:phosphate ion transmembrane transport"/>
    <property type="evidence" value="ECO:0007669"/>
    <property type="project" value="InterPro"/>
</dbReference>
<feature type="domain" description="ABC transmembrane type-1" evidence="9">
    <location>
        <begin position="65"/>
        <end position="271"/>
    </location>
</feature>
<dbReference type="PATRIC" id="fig|351160.9.peg.497"/>
<dbReference type="SUPFAM" id="SSF161098">
    <property type="entry name" value="MetI-like"/>
    <property type="match status" value="1"/>
</dbReference>
<proteinExistence type="inferred from homology"/>
<dbReference type="InterPro" id="IPR000515">
    <property type="entry name" value="MetI-like"/>
</dbReference>
<dbReference type="GO" id="GO:0005315">
    <property type="term" value="F:phosphate transmembrane transporter activity"/>
    <property type="evidence" value="ECO:0007669"/>
    <property type="project" value="InterPro"/>
</dbReference>
<name>Q0W1F5_METAR</name>
<dbReference type="STRING" id="351160.RCIX2753"/>
<keyword evidence="3" id="KW-0813">Transport</keyword>
<evidence type="ECO:0000259" key="9">
    <source>
        <dbReference type="PROSITE" id="PS50928"/>
    </source>
</evidence>
<dbReference type="PANTHER" id="PTHR43470:SF3">
    <property type="entry name" value="PHOSPHATE TRANSPORT SYSTEM PERMEASE PROTEIN PSTA-RELATED"/>
    <property type="match status" value="1"/>
</dbReference>
<dbReference type="NCBIfam" id="TIGR00974">
    <property type="entry name" value="3a0107s02c"/>
    <property type="match status" value="1"/>
</dbReference>